<accession>A0A9D1EU77</accession>
<keyword evidence="6" id="KW-0175">Coiled coil</keyword>
<dbReference type="SUPFAM" id="SSF64182">
    <property type="entry name" value="DHH phosphoesterases"/>
    <property type="match status" value="1"/>
</dbReference>
<dbReference type="Gene3D" id="3.10.310.30">
    <property type="match status" value="1"/>
</dbReference>
<dbReference type="AlphaFoldDB" id="A0A9D1EU77"/>
<feature type="domain" description="DDH" evidence="7">
    <location>
        <begin position="77"/>
        <end position="215"/>
    </location>
</feature>
<dbReference type="Pfam" id="PF17768">
    <property type="entry name" value="RecJ_OB"/>
    <property type="match status" value="1"/>
</dbReference>
<dbReference type="GO" id="GO:0008409">
    <property type="term" value="F:5'-3' exonuclease activity"/>
    <property type="evidence" value="ECO:0007669"/>
    <property type="project" value="InterPro"/>
</dbReference>
<dbReference type="PANTHER" id="PTHR30255">
    <property type="entry name" value="SINGLE-STRANDED-DNA-SPECIFIC EXONUCLEASE RECJ"/>
    <property type="match status" value="1"/>
</dbReference>
<comment type="caution">
    <text evidence="10">The sequence shown here is derived from an EMBL/GenBank/DDBJ whole genome shotgun (WGS) entry which is preliminary data.</text>
</comment>
<evidence type="ECO:0000256" key="3">
    <source>
        <dbReference type="ARBA" id="ARBA00022722"/>
    </source>
</evidence>
<evidence type="ECO:0000256" key="1">
    <source>
        <dbReference type="ARBA" id="ARBA00005915"/>
    </source>
</evidence>
<keyword evidence="5 10" id="KW-0269">Exonuclease</keyword>
<dbReference type="InterPro" id="IPR001667">
    <property type="entry name" value="DDH_dom"/>
</dbReference>
<evidence type="ECO:0000313" key="10">
    <source>
        <dbReference type="EMBL" id="HIS31856.1"/>
    </source>
</evidence>
<keyword evidence="4" id="KW-0378">Hydrolase</keyword>
<sequence>MERWVVSAKRADFQRIASDFQIDQVTARLIRNRGIEGDAAIREYLYGDLSDLADPHLLKDCDKAVEILREKIRGQRRIRIIGDYDIDGVNATYILYRGISRCGGNVDFEIPDRMKDGYGINENLIQIAREEGIDTIITCDNGIAAVGQIRLAKSYGMTVIVTDHHELQEELPPADALVNPKQPDCAYPFKGLCGAVVALKVVLCLYERMGIPPEEADSFLEEAAIATVGDVMDLMGENRILVKEGLKRLNKTANPGLRALIRECGLEGRKISSYHIGFVIGPCINASGRLDTAKRALALLLEEDEVKAAALAAELKELNDERKDMTARGVEQAVEMIENGPLKEDKVLVVYLPACHESLAGIIAGRVRERYSRPAIVLTDSAEGIKGSGRSIEAYNMFQELCACSELFTKFGGHPMAAGMSLERGMAETLRKRLNEQTALTWEDLVPKIVIDVPMPVSYLTEKLIRELSVLEPYGKGNTKPLFAEKNLAVFGARILGQNRNVLKMHVKSQTGTVMEALYFGDIEGMRKYLEEKFGPAETEKLFQGRENAIRLAFTYYPGINEFRDRKTLQIVIQNYQ</sequence>
<dbReference type="InterPro" id="IPR003156">
    <property type="entry name" value="DHHA1_dom"/>
</dbReference>
<evidence type="ECO:0000256" key="4">
    <source>
        <dbReference type="ARBA" id="ARBA00022801"/>
    </source>
</evidence>
<dbReference type="InterPro" id="IPR038763">
    <property type="entry name" value="DHH_sf"/>
</dbReference>
<dbReference type="GO" id="GO:0003676">
    <property type="term" value="F:nucleic acid binding"/>
    <property type="evidence" value="ECO:0007669"/>
    <property type="project" value="InterPro"/>
</dbReference>
<evidence type="ECO:0000256" key="6">
    <source>
        <dbReference type="SAM" id="Coils"/>
    </source>
</evidence>
<evidence type="ECO:0000259" key="7">
    <source>
        <dbReference type="Pfam" id="PF01368"/>
    </source>
</evidence>
<evidence type="ECO:0000313" key="11">
    <source>
        <dbReference type="Proteomes" id="UP000823935"/>
    </source>
</evidence>
<dbReference type="Pfam" id="PF01368">
    <property type="entry name" value="DHH"/>
    <property type="match status" value="1"/>
</dbReference>
<dbReference type="Gene3D" id="3.90.1640.30">
    <property type="match status" value="1"/>
</dbReference>
<name>A0A9D1EU77_9FIRM</name>
<evidence type="ECO:0000256" key="2">
    <source>
        <dbReference type="ARBA" id="ARBA00019841"/>
    </source>
</evidence>
<feature type="coiled-coil region" evidence="6">
    <location>
        <begin position="301"/>
        <end position="328"/>
    </location>
</feature>
<organism evidence="10 11">
    <name type="scientific">Candidatus Limivivens intestinipullorum</name>
    <dbReference type="NCBI Taxonomy" id="2840858"/>
    <lineage>
        <taxon>Bacteria</taxon>
        <taxon>Bacillati</taxon>
        <taxon>Bacillota</taxon>
        <taxon>Clostridia</taxon>
        <taxon>Lachnospirales</taxon>
        <taxon>Lachnospiraceae</taxon>
        <taxon>Lachnospiraceae incertae sedis</taxon>
        <taxon>Candidatus Limivivens</taxon>
    </lineage>
</organism>
<proteinExistence type="inferred from homology"/>
<protein>
    <recommendedName>
        <fullName evidence="2">Single-stranded-DNA-specific exonuclease RecJ</fullName>
    </recommendedName>
</protein>
<feature type="domain" description="DHHA1" evidence="8">
    <location>
        <begin position="345"/>
        <end position="437"/>
    </location>
</feature>
<dbReference type="NCBIfam" id="TIGR00644">
    <property type="entry name" value="recJ"/>
    <property type="match status" value="1"/>
</dbReference>
<dbReference type="InterPro" id="IPR051673">
    <property type="entry name" value="SSDNA_exonuclease_RecJ"/>
</dbReference>
<comment type="similarity">
    <text evidence="1">Belongs to the RecJ family.</text>
</comment>
<dbReference type="PANTHER" id="PTHR30255:SF2">
    <property type="entry name" value="SINGLE-STRANDED-DNA-SPECIFIC EXONUCLEASE RECJ"/>
    <property type="match status" value="1"/>
</dbReference>
<reference evidence="10" key="2">
    <citation type="journal article" date="2021" name="PeerJ">
        <title>Extensive microbial diversity within the chicken gut microbiome revealed by metagenomics and culture.</title>
        <authorList>
            <person name="Gilroy R."/>
            <person name="Ravi A."/>
            <person name="Getino M."/>
            <person name="Pursley I."/>
            <person name="Horton D.L."/>
            <person name="Alikhan N.F."/>
            <person name="Baker D."/>
            <person name="Gharbi K."/>
            <person name="Hall N."/>
            <person name="Watson M."/>
            <person name="Adriaenssens E.M."/>
            <person name="Foster-Nyarko E."/>
            <person name="Jarju S."/>
            <person name="Secka A."/>
            <person name="Antonio M."/>
            <person name="Oren A."/>
            <person name="Chaudhuri R.R."/>
            <person name="La Ragione R."/>
            <person name="Hildebrand F."/>
            <person name="Pallen M.J."/>
        </authorList>
    </citation>
    <scope>NUCLEOTIDE SEQUENCE</scope>
    <source>
        <strain evidence="10">CHK190-19873</strain>
    </source>
</reference>
<dbReference type="InterPro" id="IPR004610">
    <property type="entry name" value="RecJ"/>
</dbReference>
<dbReference type="EMBL" id="DVIQ01000059">
    <property type="protein sequence ID" value="HIS31856.1"/>
    <property type="molecule type" value="Genomic_DNA"/>
</dbReference>
<feature type="domain" description="RecJ OB" evidence="9">
    <location>
        <begin position="451"/>
        <end position="574"/>
    </location>
</feature>
<evidence type="ECO:0000259" key="9">
    <source>
        <dbReference type="Pfam" id="PF17768"/>
    </source>
</evidence>
<dbReference type="Proteomes" id="UP000823935">
    <property type="component" value="Unassembled WGS sequence"/>
</dbReference>
<dbReference type="GO" id="GO:0006281">
    <property type="term" value="P:DNA repair"/>
    <property type="evidence" value="ECO:0007669"/>
    <property type="project" value="InterPro"/>
</dbReference>
<dbReference type="Pfam" id="PF02272">
    <property type="entry name" value="DHHA1"/>
    <property type="match status" value="1"/>
</dbReference>
<dbReference type="InterPro" id="IPR041122">
    <property type="entry name" value="RecJ_OB"/>
</dbReference>
<gene>
    <name evidence="10" type="primary">recJ</name>
    <name evidence="10" type="ORF">IAB44_09975</name>
</gene>
<dbReference type="GO" id="GO:0006310">
    <property type="term" value="P:DNA recombination"/>
    <property type="evidence" value="ECO:0007669"/>
    <property type="project" value="InterPro"/>
</dbReference>
<evidence type="ECO:0000259" key="8">
    <source>
        <dbReference type="Pfam" id="PF02272"/>
    </source>
</evidence>
<keyword evidence="3" id="KW-0540">Nuclease</keyword>
<evidence type="ECO:0000256" key="5">
    <source>
        <dbReference type="ARBA" id="ARBA00022839"/>
    </source>
</evidence>
<reference evidence="10" key="1">
    <citation type="submission" date="2020-10" db="EMBL/GenBank/DDBJ databases">
        <authorList>
            <person name="Gilroy R."/>
        </authorList>
    </citation>
    <scope>NUCLEOTIDE SEQUENCE</scope>
    <source>
        <strain evidence="10">CHK190-19873</strain>
    </source>
</reference>